<protein>
    <submittedName>
        <fullName evidence="2">Uncharacterized protein</fullName>
    </submittedName>
</protein>
<feature type="compositionally biased region" description="Low complexity" evidence="1">
    <location>
        <begin position="1"/>
        <end position="17"/>
    </location>
</feature>
<dbReference type="EMBL" id="JBBPBN010000028">
    <property type="protein sequence ID" value="KAK9006833.1"/>
    <property type="molecule type" value="Genomic_DNA"/>
</dbReference>
<gene>
    <name evidence="2" type="ORF">V6N11_019164</name>
</gene>
<evidence type="ECO:0000313" key="2">
    <source>
        <dbReference type="EMBL" id="KAK9006833.1"/>
    </source>
</evidence>
<reference evidence="2 3" key="1">
    <citation type="journal article" date="2024" name="G3 (Bethesda)">
        <title>Genome assembly of Hibiscus sabdariffa L. provides insights into metabolisms of medicinal natural products.</title>
        <authorList>
            <person name="Kim T."/>
        </authorList>
    </citation>
    <scope>NUCLEOTIDE SEQUENCE [LARGE SCALE GENOMIC DNA]</scope>
    <source>
        <strain evidence="2">TK-2024</strain>
        <tissue evidence="2">Old leaves</tissue>
    </source>
</reference>
<evidence type="ECO:0000256" key="1">
    <source>
        <dbReference type="SAM" id="MobiDB-lite"/>
    </source>
</evidence>
<proteinExistence type="predicted"/>
<dbReference type="Proteomes" id="UP001396334">
    <property type="component" value="Unassembled WGS sequence"/>
</dbReference>
<comment type="caution">
    <text evidence="2">The sequence shown here is derived from an EMBL/GenBank/DDBJ whole genome shotgun (WGS) entry which is preliminary data.</text>
</comment>
<organism evidence="2 3">
    <name type="scientific">Hibiscus sabdariffa</name>
    <name type="common">roselle</name>
    <dbReference type="NCBI Taxonomy" id="183260"/>
    <lineage>
        <taxon>Eukaryota</taxon>
        <taxon>Viridiplantae</taxon>
        <taxon>Streptophyta</taxon>
        <taxon>Embryophyta</taxon>
        <taxon>Tracheophyta</taxon>
        <taxon>Spermatophyta</taxon>
        <taxon>Magnoliopsida</taxon>
        <taxon>eudicotyledons</taxon>
        <taxon>Gunneridae</taxon>
        <taxon>Pentapetalae</taxon>
        <taxon>rosids</taxon>
        <taxon>malvids</taxon>
        <taxon>Malvales</taxon>
        <taxon>Malvaceae</taxon>
        <taxon>Malvoideae</taxon>
        <taxon>Hibiscus</taxon>
    </lineage>
</organism>
<sequence>MTENTLSRSSSSRSLISMNDSPFQTHKTNKIASLYEVDYYEEGKVQPTELPLVNSYLAYQKTSFSPLKSIKALMHTSPKSVKKYESFKLSSSEDVRRLRPIVERDDRRRWTEYCSKYAKPKRAHPLPKGALPFSYNNLDIISSQHYRSIDICWSKYSQFLL</sequence>
<evidence type="ECO:0000313" key="3">
    <source>
        <dbReference type="Proteomes" id="UP001396334"/>
    </source>
</evidence>
<name>A0ABR2R1W2_9ROSI</name>
<keyword evidence="3" id="KW-1185">Reference proteome</keyword>
<accession>A0ABR2R1W2</accession>
<feature type="region of interest" description="Disordered" evidence="1">
    <location>
        <begin position="1"/>
        <end position="22"/>
    </location>
</feature>